<dbReference type="PANTHER" id="PTHR30204:SF90">
    <property type="entry name" value="HTH-TYPE TRANSCRIPTIONAL ACTIVATOR MTA"/>
    <property type="match status" value="1"/>
</dbReference>
<name>A0ABY5PDG9_9ACTN</name>
<feature type="domain" description="HTH merR-type" evidence="5">
    <location>
        <begin position="6"/>
        <end position="75"/>
    </location>
</feature>
<accession>A0ABY5PDG9</accession>
<dbReference type="PANTHER" id="PTHR30204">
    <property type="entry name" value="REDOX-CYCLING DRUG-SENSING TRANSCRIPTIONAL ACTIVATOR SOXR"/>
    <property type="match status" value="1"/>
</dbReference>
<dbReference type="Gene3D" id="1.10.490.50">
    <property type="entry name" value="Antibiotic binding domain of TipA-like multidrug resistance regulators"/>
    <property type="match status" value="1"/>
</dbReference>
<evidence type="ECO:0000313" key="6">
    <source>
        <dbReference type="EMBL" id="UUY02482.1"/>
    </source>
</evidence>
<dbReference type="SUPFAM" id="SSF46955">
    <property type="entry name" value="Putative DNA-binding domain"/>
    <property type="match status" value="1"/>
</dbReference>
<dbReference type="InterPro" id="IPR009061">
    <property type="entry name" value="DNA-bd_dom_put_sf"/>
</dbReference>
<protein>
    <submittedName>
        <fullName evidence="6">MerR family transcriptional regulator</fullName>
    </submittedName>
</protein>
<dbReference type="Pfam" id="PF13411">
    <property type="entry name" value="MerR_1"/>
    <property type="match status" value="1"/>
</dbReference>
<dbReference type="InterPro" id="IPR000551">
    <property type="entry name" value="MerR-type_HTH_dom"/>
</dbReference>
<proteinExistence type="predicted"/>
<dbReference type="CDD" id="cd01106">
    <property type="entry name" value="HTH_TipAL-Mta"/>
    <property type="match status" value="1"/>
</dbReference>
<sequence length="251" mass="28810">MPPVDEYTVGTVARMSGVSARTLHHYDEIGLLPASGRSESGYRLYTDADLERLRRILFYRELEFGLEEIARILEDPEAGDDDHLRRQHRMLRERQARTAGLLHALEQEMEARQMGIKLTPEEQFEIFGTDKLEEHQQEAEQRWGDTDAWKESQRRTAAYTKDDWVQIKAEADTNIEAFAAAIEAGEPADGPVARALAEDHRQHISRWFYECGYDMHRNLAALYVSDPRFTKTWGGIAQYVHHAILANAAGR</sequence>
<dbReference type="RefSeq" id="WP_353863009.1">
    <property type="nucleotide sequence ID" value="NZ_CP088295.1"/>
</dbReference>
<dbReference type="InterPro" id="IPR012925">
    <property type="entry name" value="TipAS_dom"/>
</dbReference>
<evidence type="ECO:0000259" key="5">
    <source>
        <dbReference type="PROSITE" id="PS50937"/>
    </source>
</evidence>
<dbReference type="Pfam" id="PF07739">
    <property type="entry name" value="TipAS"/>
    <property type="match status" value="1"/>
</dbReference>
<dbReference type="Proteomes" id="UP001058860">
    <property type="component" value="Chromosome"/>
</dbReference>
<dbReference type="PROSITE" id="PS00552">
    <property type="entry name" value="HTH_MERR_1"/>
    <property type="match status" value="1"/>
</dbReference>
<dbReference type="PRINTS" id="PR00040">
    <property type="entry name" value="HTHMERR"/>
</dbReference>
<dbReference type="Gene3D" id="1.10.1660.10">
    <property type="match status" value="1"/>
</dbReference>
<evidence type="ECO:0000256" key="1">
    <source>
        <dbReference type="ARBA" id="ARBA00023015"/>
    </source>
</evidence>
<keyword evidence="2" id="KW-0238">DNA-binding</keyword>
<evidence type="ECO:0000256" key="4">
    <source>
        <dbReference type="ARBA" id="ARBA00023163"/>
    </source>
</evidence>
<keyword evidence="3" id="KW-0010">Activator</keyword>
<dbReference type="SUPFAM" id="SSF89082">
    <property type="entry name" value="Antibiotic binding domain of TipA-like multidrug resistance regulators"/>
    <property type="match status" value="1"/>
</dbReference>
<evidence type="ECO:0000256" key="2">
    <source>
        <dbReference type="ARBA" id="ARBA00023125"/>
    </source>
</evidence>
<dbReference type="PROSITE" id="PS50937">
    <property type="entry name" value="HTH_MERR_2"/>
    <property type="match status" value="1"/>
</dbReference>
<evidence type="ECO:0000313" key="7">
    <source>
        <dbReference type="Proteomes" id="UP001058860"/>
    </source>
</evidence>
<keyword evidence="4" id="KW-0804">Transcription</keyword>
<evidence type="ECO:0000256" key="3">
    <source>
        <dbReference type="ARBA" id="ARBA00023159"/>
    </source>
</evidence>
<gene>
    <name evidence="6" type="ORF">LRS13_17485</name>
</gene>
<reference evidence="7" key="1">
    <citation type="submission" date="2021-11" db="EMBL/GenBank/DDBJ databases">
        <title>Cultivation dependent microbiological survey of springs from the worlds oldest radium mine currently devoted to the extraction of radon-saturated water.</title>
        <authorList>
            <person name="Kapinusova G."/>
            <person name="Smrhova T."/>
            <person name="Strejcek M."/>
            <person name="Suman J."/>
            <person name="Jani K."/>
            <person name="Pajer P."/>
            <person name="Uhlik O."/>
        </authorList>
    </citation>
    <scope>NUCLEOTIDE SEQUENCE [LARGE SCALE GENOMIC DNA]</scope>
    <source>
        <strain evidence="7">J379</strain>
    </source>
</reference>
<keyword evidence="7" id="KW-1185">Reference proteome</keyword>
<dbReference type="EMBL" id="CP088295">
    <property type="protein sequence ID" value="UUY02482.1"/>
    <property type="molecule type" value="Genomic_DNA"/>
</dbReference>
<dbReference type="SMART" id="SM00422">
    <property type="entry name" value="HTH_MERR"/>
    <property type="match status" value="1"/>
</dbReference>
<dbReference type="InterPro" id="IPR036244">
    <property type="entry name" value="TipA-like_antibiotic-bd"/>
</dbReference>
<dbReference type="InterPro" id="IPR047057">
    <property type="entry name" value="MerR_fam"/>
</dbReference>
<organism evidence="6 7">
    <name type="scientific">Svornostia abyssi</name>
    <dbReference type="NCBI Taxonomy" id="2898438"/>
    <lineage>
        <taxon>Bacteria</taxon>
        <taxon>Bacillati</taxon>
        <taxon>Actinomycetota</taxon>
        <taxon>Thermoleophilia</taxon>
        <taxon>Solirubrobacterales</taxon>
        <taxon>Baekduiaceae</taxon>
        <taxon>Svornostia</taxon>
    </lineage>
</organism>
<keyword evidence="1" id="KW-0805">Transcription regulation</keyword>